<name>A0ABW2YFK4_9GAMM</name>
<protein>
    <submittedName>
        <fullName evidence="1">Uncharacterized protein</fullName>
    </submittedName>
</protein>
<dbReference type="Proteomes" id="UP001597110">
    <property type="component" value="Unassembled WGS sequence"/>
</dbReference>
<evidence type="ECO:0000313" key="2">
    <source>
        <dbReference type="Proteomes" id="UP001597110"/>
    </source>
</evidence>
<dbReference type="EMBL" id="JBHTIF010000001">
    <property type="protein sequence ID" value="MFD0725239.1"/>
    <property type="molecule type" value="Genomic_DNA"/>
</dbReference>
<proteinExistence type="predicted"/>
<comment type="caution">
    <text evidence="1">The sequence shown here is derived from an EMBL/GenBank/DDBJ whole genome shotgun (WGS) entry which is preliminary data.</text>
</comment>
<keyword evidence="2" id="KW-1185">Reference proteome</keyword>
<dbReference type="RefSeq" id="WP_386822848.1">
    <property type="nucleotide sequence ID" value="NZ_JBHTIF010000001.1"/>
</dbReference>
<evidence type="ECO:0000313" key="1">
    <source>
        <dbReference type="EMBL" id="MFD0725239.1"/>
    </source>
</evidence>
<sequence>MMGSRVLLLLGLLPLAAGAVERLPLRDGEYAFRHRSAEHSNFPAPPLVAHITGTRIVLVNRKPSSVFPLGVVAEGELMWHAASKQWVLGHNPADRTAEEVGGCSDGPEVVDLRRRVYWTC</sequence>
<organism evidence="1 2">
    <name type="scientific">Lysobacter brunescens</name>
    <dbReference type="NCBI Taxonomy" id="262323"/>
    <lineage>
        <taxon>Bacteria</taxon>
        <taxon>Pseudomonadati</taxon>
        <taxon>Pseudomonadota</taxon>
        <taxon>Gammaproteobacteria</taxon>
        <taxon>Lysobacterales</taxon>
        <taxon>Lysobacteraceae</taxon>
        <taxon>Lysobacter</taxon>
    </lineage>
</organism>
<reference evidence="2" key="1">
    <citation type="journal article" date="2019" name="Int. J. Syst. Evol. Microbiol.">
        <title>The Global Catalogue of Microorganisms (GCM) 10K type strain sequencing project: providing services to taxonomists for standard genome sequencing and annotation.</title>
        <authorList>
            <consortium name="The Broad Institute Genomics Platform"/>
            <consortium name="The Broad Institute Genome Sequencing Center for Infectious Disease"/>
            <person name="Wu L."/>
            <person name="Ma J."/>
        </authorList>
    </citation>
    <scope>NUCLEOTIDE SEQUENCE [LARGE SCALE GENOMIC DNA]</scope>
    <source>
        <strain evidence="2">CCUG 55585</strain>
    </source>
</reference>
<accession>A0ABW2YFK4</accession>
<gene>
    <name evidence="1" type="ORF">ACFQ0E_06440</name>
</gene>